<organism evidence="3 4">
    <name type="scientific">Steinernema hermaphroditum</name>
    <dbReference type="NCBI Taxonomy" id="289476"/>
    <lineage>
        <taxon>Eukaryota</taxon>
        <taxon>Metazoa</taxon>
        <taxon>Ecdysozoa</taxon>
        <taxon>Nematoda</taxon>
        <taxon>Chromadorea</taxon>
        <taxon>Rhabditida</taxon>
        <taxon>Tylenchina</taxon>
        <taxon>Panagrolaimomorpha</taxon>
        <taxon>Strongyloidoidea</taxon>
        <taxon>Steinernematidae</taxon>
        <taxon>Steinernema</taxon>
    </lineage>
</organism>
<keyword evidence="4" id="KW-1185">Reference proteome</keyword>
<sequence>MSGAATTGIEAEDLDLPRVISNVPLFALEKASFEESRESFDELLNSNSIIQASDAFTVYDLEDGYTRDLFDICDRLLVTAEVKIYAAILLNKYICAVSDIRDVRLRMISVIQIASKMHMMHFSPRVHELIAVMKDVEGWVSPEQLVESELIVLEVLDFDVMMHSSPVAYLEAILHTLAVKHASDFKLNLEMYWKTVLQLLELVYLSYSQAFELADETYRRRTKECNMYLNRRSFNHLRMDYVLLACGIICVPISRLFGYKKLLQMVHDLSACAGLRTGHVLAMGAGIYDAIMKDSRMHQSTFDLLVKFDEMLLSLKNEASKSRRMARKRRAEEINV</sequence>
<dbReference type="GO" id="GO:0007131">
    <property type="term" value="P:reciprocal meiotic recombination"/>
    <property type="evidence" value="ECO:0007669"/>
    <property type="project" value="TreeGrafter"/>
</dbReference>
<dbReference type="Proteomes" id="UP001175271">
    <property type="component" value="Unassembled WGS sequence"/>
</dbReference>
<feature type="domain" description="Cyclin N-terminal" evidence="2">
    <location>
        <begin position="69"/>
        <end position="160"/>
    </location>
</feature>
<keyword evidence="1" id="KW-0472">Membrane</keyword>
<proteinExistence type="predicted"/>
<dbReference type="SUPFAM" id="SSF47954">
    <property type="entry name" value="Cyclin-like"/>
    <property type="match status" value="1"/>
</dbReference>
<comment type="caution">
    <text evidence="3">The sequence shown here is derived from an EMBL/GenBank/DDBJ whole genome shotgun (WGS) entry which is preliminary data.</text>
</comment>
<accession>A0AA39ILL4</accession>
<dbReference type="PANTHER" id="PTHR21615:SF2">
    <property type="entry name" value="CYCLIN N-TERMINAL DOMAIN-CONTAINING PROTEIN 1"/>
    <property type="match status" value="1"/>
</dbReference>
<evidence type="ECO:0000313" key="4">
    <source>
        <dbReference type="Proteomes" id="UP001175271"/>
    </source>
</evidence>
<dbReference type="Gene3D" id="1.10.472.10">
    <property type="entry name" value="Cyclin-like"/>
    <property type="match status" value="2"/>
</dbReference>
<keyword evidence="1" id="KW-0812">Transmembrane</keyword>
<evidence type="ECO:0000313" key="3">
    <source>
        <dbReference type="EMBL" id="KAK0426562.1"/>
    </source>
</evidence>
<reference evidence="3" key="1">
    <citation type="submission" date="2023-06" db="EMBL/GenBank/DDBJ databases">
        <title>Genomic analysis of the entomopathogenic nematode Steinernema hermaphroditum.</title>
        <authorList>
            <person name="Schwarz E.M."/>
            <person name="Heppert J.K."/>
            <person name="Baniya A."/>
            <person name="Schwartz H.T."/>
            <person name="Tan C.-H."/>
            <person name="Antoshechkin I."/>
            <person name="Sternberg P.W."/>
            <person name="Goodrich-Blair H."/>
            <person name="Dillman A.R."/>
        </authorList>
    </citation>
    <scope>NUCLEOTIDE SEQUENCE</scope>
    <source>
        <strain evidence="3">PS9179</strain>
        <tissue evidence="3">Whole animal</tissue>
    </source>
</reference>
<dbReference type="InterPro" id="IPR036915">
    <property type="entry name" value="Cyclin-like_sf"/>
</dbReference>
<dbReference type="InterPro" id="IPR006671">
    <property type="entry name" value="Cyclin_N"/>
</dbReference>
<dbReference type="Pfam" id="PF00134">
    <property type="entry name" value="Cyclin_N"/>
    <property type="match status" value="1"/>
</dbReference>
<dbReference type="EMBL" id="JAUCMV010000001">
    <property type="protein sequence ID" value="KAK0426562.1"/>
    <property type="molecule type" value="Genomic_DNA"/>
</dbReference>
<feature type="transmembrane region" description="Helical" evidence="1">
    <location>
        <begin position="241"/>
        <end position="258"/>
    </location>
</feature>
<evidence type="ECO:0000256" key="1">
    <source>
        <dbReference type="SAM" id="Phobius"/>
    </source>
</evidence>
<evidence type="ECO:0000259" key="2">
    <source>
        <dbReference type="Pfam" id="PF00134"/>
    </source>
</evidence>
<gene>
    <name evidence="3" type="ORF">QR680_009773</name>
</gene>
<dbReference type="AlphaFoldDB" id="A0AA39ILL4"/>
<dbReference type="PANTHER" id="PTHR21615">
    <property type="entry name" value="CYCLIN N-TERMINAL DOMAIN-CONTAINING PROTEIN 1"/>
    <property type="match status" value="1"/>
</dbReference>
<keyword evidence="1" id="KW-1133">Transmembrane helix</keyword>
<name>A0AA39ILL4_9BILA</name>
<dbReference type="GO" id="GO:0035861">
    <property type="term" value="C:site of double-strand break"/>
    <property type="evidence" value="ECO:0007669"/>
    <property type="project" value="TreeGrafter"/>
</dbReference>
<protein>
    <recommendedName>
        <fullName evidence="2">Cyclin N-terminal domain-containing protein</fullName>
    </recommendedName>
</protein>